<dbReference type="InterPro" id="IPR046348">
    <property type="entry name" value="SIS_dom_sf"/>
</dbReference>
<dbReference type="InterPro" id="IPR035461">
    <property type="entry name" value="GmhA/DiaA"/>
</dbReference>
<dbReference type="GO" id="GO:0016853">
    <property type="term" value="F:isomerase activity"/>
    <property type="evidence" value="ECO:0007669"/>
    <property type="project" value="UniProtKB-KW"/>
</dbReference>
<dbReference type="GO" id="GO:1901135">
    <property type="term" value="P:carbohydrate derivative metabolic process"/>
    <property type="evidence" value="ECO:0007669"/>
    <property type="project" value="InterPro"/>
</dbReference>
<gene>
    <name evidence="2" type="ORF">FBZ82_11840</name>
</gene>
<name>A0A560AL36_AZOBR</name>
<accession>A0A560AL36</accession>
<feature type="domain" description="SIS" evidence="1">
    <location>
        <begin position="42"/>
        <end position="196"/>
    </location>
</feature>
<organism evidence="2 3">
    <name type="scientific">Azospirillum brasilense</name>
    <dbReference type="NCBI Taxonomy" id="192"/>
    <lineage>
        <taxon>Bacteria</taxon>
        <taxon>Pseudomonadati</taxon>
        <taxon>Pseudomonadota</taxon>
        <taxon>Alphaproteobacteria</taxon>
        <taxon>Rhodospirillales</taxon>
        <taxon>Azospirillaceae</taxon>
        <taxon>Azospirillum</taxon>
    </lineage>
</organism>
<proteinExistence type="predicted"/>
<dbReference type="InterPro" id="IPR001347">
    <property type="entry name" value="SIS_dom"/>
</dbReference>
<dbReference type="Proteomes" id="UP000316083">
    <property type="component" value="Unassembled WGS sequence"/>
</dbReference>
<dbReference type="AlphaFoldDB" id="A0A560AL36"/>
<dbReference type="PANTHER" id="PTHR30390:SF7">
    <property type="entry name" value="PHOSPHOHEPTOSE ISOMERASE"/>
    <property type="match status" value="1"/>
</dbReference>
<dbReference type="GO" id="GO:0097367">
    <property type="term" value="F:carbohydrate derivative binding"/>
    <property type="evidence" value="ECO:0007669"/>
    <property type="project" value="InterPro"/>
</dbReference>
<protein>
    <submittedName>
        <fullName evidence="2">D-sedoheptulose 7-phosphate isomerase</fullName>
    </submittedName>
</protein>
<reference evidence="2 3" key="1">
    <citation type="submission" date="2019-06" db="EMBL/GenBank/DDBJ databases">
        <title>Genomic Encyclopedia of Type Strains, Phase IV (KMG-V): Genome sequencing to study the core and pangenomes of soil and plant-associated prokaryotes.</title>
        <authorList>
            <person name="Whitman W."/>
        </authorList>
    </citation>
    <scope>NUCLEOTIDE SEQUENCE [LARGE SCALE GENOMIC DNA]</scope>
    <source>
        <strain evidence="2 3">BR 11796</strain>
    </source>
</reference>
<dbReference type="RefSeq" id="WP_145679462.1">
    <property type="nucleotide sequence ID" value="NZ_VITF01000018.1"/>
</dbReference>
<dbReference type="PROSITE" id="PS51464">
    <property type="entry name" value="SIS"/>
    <property type="match status" value="1"/>
</dbReference>
<dbReference type="PANTHER" id="PTHR30390">
    <property type="entry name" value="SEDOHEPTULOSE 7-PHOSPHATE ISOMERASE / DNAA INITIATOR-ASSOCIATING FACTOR FOR REPLICATION INITIATION"/>
    <property type="match status" value="1"/>
</dbReference>
<sequence length="198" mass="20841">MRDRIDAYFATLGSLGLRTEATDETGRRLGLDEAFGWFIDAARSAHESGGKLMFVGNGGSAAIASHMAVDYSKNGGLRSLAFNDGAMLTCLSNDLGYENSFATPVSLYGKPGDILVAISSSGRSPNILGSVEAARAVGCRVVTLSGFGAANPLRRTGDLNLYVANDQYGFVEITHLSLLHAMLDLAMGWTAVDVEAVV</sequence>
<keyword evidence="2" id="KW-0413">Isomerase</keyword>
<dbReference type="Gene3D" id="3.40.50.10490">
    <property type="entry name" value="Glucose-6-phosphate isomerase like protein, domain 1"/>
    <property type="match status" value="1"/>
</dbReference>
<evidence type="ECO:0000313" key="3">
    <source>
        <dbReference type="Proteomes" id="UP000316083"/>
    </source>
</evidence>
<evidence type="ECO:0000313" key="2">
    <source>
        <dbReference type="EMBL" id="TWA61039.1"/>
    </source>
</evidence>
<comment type="caution">
    <text evidence="2">The sequence shown here is derived from an EMBL/GenBank/DDBJ whole genome shotgun (WGS) entry which is preliminary data.</text>
</comment>
<dbReference type="EMBL" id="VITF01000018">
    <property type="protein sequence ID" value="TWA61039.1"/>
    <property type="molecule type" value="Genomic_DNA"/>
</dbReference>
<dbReference type="InterPro" id="IPR050099">
    <property type="entry name" value="SIS_GmhA/DiaA_subfam"/>
</dbReference>
<dbReference type="SUPFAM" id="SSF53697">
    <property type="entry name" value="SIS domain"/>
    <property type="match status" value="1"/>
</dbReference>
<evidence type="ECO:0000259" key="1">
    <source>
        <dbReference type="PROSITE" id="PS51464"/>
    </source>
</evidence>
<dbReference type="Pfam" id="PF13580">
    <property type="entry name" value="SIS_2"/>
    <property type="match status" value="1"/>
</dbReference>
<dbReference type="CDD" id="cd05006">
    <property type="entry name" value="SIS_GmhA"/>
    <property type="match status" value="1"/>
</dbReference>